<keyword evidence="6 12" id="KW-0175">Coiled coil</keyword>
<keyword evidence="5" id="KW-0282">Flagellum</keyword>
<evidence type="ECO:0000256" key="4">
    <source>
        <dbReference type="ARBA" id="ARBA00022490"/>
    </source>
</evidence>
<proteinExistence type="inferred from homology"/>
<reference evidence="13" key="1">
    <citation type="journal article" date="2015" name="PLoS ONE">
        <title>Comprehensive Evaluation of Toxoplasma gondii VEG and Neospora caninum LIV Genomes with Tachyzoite Stage Transcriptome and Proteome Defines Novel Transcript Features.</title>
        <authorList>
            <person name="Ramaprasad A."/>
            <person name="Mourier T."/>
            <person name="Naeem R."/>
            <person name="Malas T.B."/>
            <person name="Moussa E."/>
            <person name="Panigrahi A."/>
            <person name="Vermont S.J."/>
            <person name="Otto T.D."/>
            <person name="Wastling J."/>
            <person name="Pain A."/>
        </authorList>
    </citation>
    <scope>NUCLEOTIDE SEQUENCE</scope>
    <source>
        <strain evidence="13">VEG</strain>
    </source>
</reference>
<protein>
    <recommendedName>
        <fullName evidence="11">Dynein regulatory complex protein 12</fullName>
    </recommendedName>
</protein>
<keyword evidence="9" id="KW-0966">Cell projection</keyword>
<evidence type="ECO:0000256" key="5">
    <source>
        <dbReference type="ARBA" id="ARBA00022846"/>
    </source>
</evidence>
<keyword evidence="8" id="KW-0206">Cytoskeleton</keyword>
<evidence type="ECO:0000256" key="2">
    <source>
        <dbReference type="ARBA" id="ARBA00004611"/>
    </source>
</evidence>
<keyword evidence="4" id="KW-0963">Cytoplasm</keyword>
<evidence type="ECO:0000256" key="3">
    <source>
        <dbReference type="ARBA" id="ARBA00011248"/>
    </source>
</evidence>
<keyword evidence="7" id="KW-0969">Cilium</keyword>
<sequence>MPPKKAKNAASAKDKKGTAATTAAEVLNKALEAELLSLEIQLQEEDDQLTETLKREHLHREMVCQQCEEDFKAEEKRRLAICADLVRQHKALQHDYTNQIGAMEATLQGYKREYANQMTLLRQLGAAKDKEIAEHDARVKALKIKMDRVSEEFARLLMEIQEVMQERIKSPLLEAKDETQRFSEVLEVSKGQYFKKLGEIIRDREEKYPLGSGWRGAGMKAPKAVRALGVS</sequence>
<evidence type="ECO:0000256" key="1">
    <source>
        <dbReference type="ARBA" id="ARBA00003029"/>
    </source>
</evidence>
<evidence type="ECO:0000256" key="12">
    <source>
        <dbReference type="SAM" id="Coils"/>
    </source>
</evidence>
<evidence type="ECO:0000256" key="11">
    <source>
        <dbReference type="ARBA" id="ARBA00044800"/>
    </source>
</evidence>
<dbReference type="PANTHER" id="PTHR28656">
    <property type="entry name" value="COILED-COIL DOMAIN-CONTAINING PROTEIN 153"/>
    <property type="match status" value="1"/>
</dbReference>
<gene>
    <name evidence="13" type="ORF">BN1205_105195</name>
</gene>
<feature type="coiled-coil region" evidence="12">
    <location>
        <begin position="28"/>
        <end position="55"/>
    </location>
</feature>
<accession>A0A0F7UVC4</accession>
<evidence type="ECO:0000256" key="7">
    <source>
        <dbReference type="ARBA" id="ARBA00023069"/>
    </source>
</evidence>
<evidence type="ECO:0000256" key="9">
    <source>
        <dbReference type="ARBA" id="ARBA00023273"/>
    </source>
</evidence>
<dbReference type="InterPro" id="IPR033585">
    <property type="entry name" value="DRC12-like"/>
</dbReference>
<evidence type="ECO:0000256" key="8">
    <source>
        <dbReference type="ARBA" id="ARBA00023212"/>
    </source>
</evidence>
<feature type="coiled-coil region" evidence="12">
    <location>
        <begin position="132"/>
        <end position="166"/>
    </location>
</feature>
<comment type="function">
    <text evidence="1">Component of the nexin-dynein regulatory complex (N-DRC), a key regulator of ciliary/flagellar motility which maintains the alignment and integrity of the distal axoneme and regulates microtubule sliding in motile axonemes.</text>
</comment>
<organism evidence="13">
    <name type="scientific">Toxoplasma gondii (strain ATCC 50861 / VEG)</name>
    <dbReference type="NCBI Taxonomy" id="432359"/>
    <lineage>
        <taxon>Eukaryota</taxon>
        <taxon>Sar</taxon>
        <taxon>Alveolata</taxon>
        <taxon>Apicomplexa</taxon>
        <taxon>Conoidasida</taxon>
        <taxon>Coccidia</taxon>
        <taxon>Eucoccidiorida</taxon>
        <taxon>Eimeriorina</taxon>
        <taxon>Sarcocystidae</taxon>
        <taxon>Toxoplasma</taxon>
    </lineage>
</organism>
<comment type="subunit">
    <text evidence="3">Component of the nexin-dynein regulatory complex (N-DRC).</text>
</comment>
<comment type="similarity">
    <text evidence="10">Belongs to the DRC12 family.</text>
</comment>
<dbReference type="PANTHER" id="PTHR28656:SF1">
    <property type="entry name" value="COILED-COIL DOMAIN-CONTAINING PROTEIN 153"/>
    <property type="match status" value="1"/>
</dbReference>
<evidence type="ECO:0000313" key="13">
    <source>
        <dbReference type="EMBL" id="CEL72376.1"/>
    </source>
</evidence>
<dbReference type="EMBL" id="LN714492">
    <property type="protein sequence ID" value="CEL72376.1"/>
    <property type="molecule type" value="Genomic_DNA"/>
</dbReference>
<evidence type="ECO:0000256" key="10">
    <source>
        <dbReference type="ARBA" id="ARBA00044754"/>
    </source>
</evidence>
<evidence type="ECO:0000256" key="6">
    <source>
        <dbReference type="ARBA" id="ARBA00023054"/>
    </source>
</evidence>
<comment type="subcellular location">
    <subcellularLocation>
        <location evidence="2">Cytoplasm</location>
        <location evidence="2">Cytoskeleton</location>
        <location evidence="2">Flagellum axoneme</location>
    </subcellularLocation>
</comment>
<name>A0A0F7UVC4_TOXGV</name>
<dbReference type="AlphaFoldDB" id="A0A0F7UVC4"/>